<protein>
    <recommendedName>
        <fullName evidence="1">DAGKc domain-containing protein</fullName>
    </recommendedName>
</protein>
<evidence type="ECO:0000259" key="1">
    <source>
        <dbReference type="PROSITE" id="PS50146"/>
    </source>
</evidence>
<accession>A0A6H5H441</accession>
<dbReference type="InterPro" id="IPR001206">
    <property type="entry name" value="Diacylglycerol_kinase_cat_dom"/>
</dbReference>
<dbReference type="Gene3D" id="2.60.200.40">
    <property type="match status" value="1"/>
</dbReference>
<evidence type="ECO:0000313" key="3">
    <source>
        <dbReference type="EMBL" id="CAB0010216.1"/>
    </source>
</evidence>
<dbReference type="PANTHER" id="PTHR12358:SF112">
    <property type="entry name" value="LD11247P-RELATED"/>
    <property type="match status" value="1"/>
</dbReference>
<dbReference type="GO" id="GO:0005737">
    <property type="term" value="C:cytoplasm"/>
    <property type="evidence" value="ECO:0007669"/>
    <property type="project" value="TreeGrafter"/>
</dbReference>
<dbReference type="GO" id="GO:0046512">
    <property type="term" value="P:sphingosine biosynthetic process"/>
    <property type="evidence" value="ECO:0007669"/>
    <property type="project" value="TreeGrafter"/>
</dbReference>
<organism evidence="3 4">
    <name type="scientific">Nesidiocoris tenuis</name>
    <dbReference type="NCBI Taxonomy" id="355587"/>
    <lineage>
        <taxon>Eukaryota</taxon>
        <taxon>Metazoa</taxon>
        <taxon>Ecdysozoa</taxon>
        <taxon>Arthropoda</taxon>
        <taxon>Hexapoda</taxon>
        <taxon>Insecta</taxon>
        <taxon>Pterygota</taxon>
        <taxon>Neoptera</taxon>
        <taxon>Paraneoptera</taxon>
        <taxon>Hemiptera</taxon>
        <taxon>Heteroptera</taxon>
        <taxon>Panheteroptera</taxon>
        <taxon>Cimicomorpha</taxon>
        <taxon>Miridae</taxon>
        <taxon>Dicyphina</taxon>
        <taxon>Nesidiocoris</taxon>
    </lineage>
</organism>
<dbReference type="AlphaFoldDB" id="A0A6H5H441"/>
<dbReference type="SUPFAM" id="SSF111331">
    <property type="entry name" value="NAD kinase/diacylglycerol kinase-like"/>
    <property type="match status" value="1"/>
</dbReference>
<evidence type="ECO:0000313" key="2">
    <source>
        <dbReference type="EMBL" id="CAB0010215.1"/>
    </source>
</evidence>
<dbReference type="OrthoDB" id="3853857at2759"/>
<dbReference type="SMART" id="SM00046">
    <property type="entry name" value="DAGKc"/>
    <property type="match status" value="1"/>
</dbReference>
<dbReference type="EMBL" id="CADCXU010022911">
    <property type="protein sequence ID" value="CAB0010216.1"/>
    <property type="molecule type" value="Genomic_DNA"/>
</dbReference>
<dbReference type="Pfam" id="PF00781">
    <property type="entry name" value="DAGK_cat"/>
    <property type="match status" value="1"/>
</dbReference>
<dbReference type="GO" id="GO:0001727">
    <property type="term" value="F:lipid kinase activity"/>
    <property type="evidence" value="ECO:0007669"/>
    <property type="project" value="TreeGrafter"/>
</dbReference>
<sequence>MDSDSCRITDIEEDCVSPSPTLEETFYILSKKNAVYRVKLSEKGLCMIKEVNGNVKTETIDLEDIIGCRCMRSKRFDQKCMWHPTSKKINSRVVDESSAADFDESDVSAYLYIYAYVLKKGKVKSKKRERIVVTLRFRTYDKYEDNMKQAQKWKVTVKYFMHTATVKTHPLCFFKSDQTGIENKVLFILNPKSGVGKARETFQNKVVPVLTEADVNYDLHVTRHAHDAQNVVRTQNMWQYMGGVVVVGGDGILYEVINGLMERPDWEALFAELKLGIIPCGSGNGLAKSISYAFNEPYDYSPILVSTLNVVRGHSALLDLVRVETENQVMFSFLSIGWGLISDVDIESERIRALGSQRFAMWTVGKVISEWSIWIENEPPIRPMNDKIKISFLNWIKWFKKIIEVFFFNFILLKTTKFIT</sequence>
<dbReference type="InterPro" id="IPR017438">
    <property type="entry name" value="ATP-NAD_kinase_N"/>
</dbReference>
<keyword evidence="4" id="KW-1185">Reference proteome</keyword>
<dbReference type="PANTHER" id="PTHR12358">
    <property type="entry name" value="SPHINGOSINE KINASE"/>
    <property type="match status" value="1"/>
</dbReference>
<feature type="domain" description="DAGKc" evidence="1">
    <location>
        <begin position="180"/>
        <end position="327"/>
    </location>
</feature>
<gene>
    <name evidence="2" type="ORF">NTEN_LOCUS15264</name>
    <name evidence="3" type="ORF">NTEN_LOCUS15265</name>
</gene>
<dbReference type="EMBL" id="CADCXU010022910">
    <property type="protein sequence ID" value="CAB0010215.1"/>
    <property type="molecule type" value="Genomic_DNA"/>
</dbReference>
<dbReference type="PROSITE" id="PS50146">
    <property type="entry name" value="DAGK"/>
    <property type="match status" value="1"/>
</dbReference>
<proteinExistence type="predicted"/>
<evidence type="ECO:0000313" key="4">
    <source>
        <dbReference type="Proteomes" id="UP000479000"/>
    </source>
</evidence>
<dbReference type="Proteomes" id="UP000479000">
    <property type="component" value="Unassembled WGS sequence"/>
</dbReference>
<name>A0A6H5H441_9HEMI</name>
<dbReference type="InterPro" id="IPR016064">
    <property type="entry name" value="NAD/diacylglycerol_kinase_sf"/>
</dbReference>
<reference evidence="3 4" key="1">
    <citation type="submission" date="2020-02" db="EMBL/GenBank/DDBJ databases">
        <authorList>
            <person name="Ferguson B K."/>
        </authorList>
    </citation>
    <scope>NUCLEOTIDE SEQUENCE [LARGE SCALE GENOMIC DNA]</scope>
</reference>
<dbReference type="InterPro" id="IPR050187">
    <property type="entry name" value="Lipid_Phosphate_FormReg"/>
</dbReference>
<dbReference type="GO" id="GO:0016020">
    <property type="term" value="C:membrane"/>
    <property type="evidence" value="ECO:0007669"/>
    <property type="project" value="TreeGrafter"/>
</dbReference>
<dbReference type="Gene3D" id="3.40.50.10330">
    <property type="entry name" value="Probable inorganic polyphosphate/atp-NAD kinase, domain 1"/>
    <property type="match status" value="1"/>
</dbReference>